<keyword evidence="1" id="KW-0732">Signal</keyword>
<accession>A0A419W4T8</accession>
<dbReference type="RefSeq" id="WP_120271881.1">
    <property type="nucleotide sequence ID" value="NZ_RAPN01000001.1"/>
</dbReference>
<dbReference type="AlphaFoldDB" id="A0A419W4T8"/>
<evidence type="ECO:0000256" key="1">
    <source>
        <dbReference type="SAM" id="SignalP"/>
    </source>
</evidence>
<reference evidence="2 3" key="1">
    <citation type="submission" date="2018-09" db="EMBL/GenBank/DDBJ databases">
        <title>Genomic Encyclopedia of Archaeal and Bacterial Type Strains, Phase II (KMG-II): from individual species to whole genera.</title>
        <authorList>
            <person name="Goeker M."/>
        </authorList>
    </citation>
    <scope>NUCLEOTIDE SEQUENCE [LARGE SCALE GENOMIC DNA]</scope>
    <source>
        <strain evidence="2 3">DSM 27148</strain>
    </source>
</reference>
<feature type="signal peptide" evidence="1">
    <location>
        <begin position="1"/>
        <end position="22"/>
    </location>
</feature>
<dbReference type="PROSITE" id="PS51257">
    <property type="entry name" value="PROKAR_LIPOPROTEIN"/>
    <property type="match status" value="1"/>
</dbReference>
<name>A0A419W4T8_9BACT</name>
<evidence type="ECO:0000313" key="2">
    <source>
        <dbReference type="EMBL" id="RKD90478.1"/>
    </source>
</evidence>
<protein>
    <submittedName>
        <fullName evidence="2">Uncharacterized protein</fullName>
    </submittedName>
</protein>
<dbReference type="Proteomes" id="UP000283387">
    <property type="component" value="Unassembled WGS sequence"/>
</dbReference>
<evidence type="ECO:0000313" key="3">
    <source>
        <dbReference type="Proteomes" id="UP000283387"/>
    </source>
</evidence>
<keyword evidence="3" id="KW-1185">Reference proteome</keyword>
<dbReference type="EMBL" id="RAPN01000001">
    <property type="protein sequence ID" value="RKD90478.1"/>
    <property type="molecule type" value="Genomic_DNA"/>
</dbReference>
<organism evidence="2 3">
    <name type="scientific">Mangrovibacterium diazotrophicum</name>
    <dbReference type="NCBI Taxonomy" id="1261403"/>
    <lineage>
        <taxon>Bacteria</taxon>
        <taxon>Pseudomonadati</taxon>
        <taxon>Bacteroidota</taxon>
        <taxon>Bacteroidia</taxon>
        <taxon>Marinilabiliales</taxon>
        <taxon>Prolixibacteraceae</taxon>
        <taxon>Mangrovibacterium</taxon>
    </lineage>
</organism>
<comment type="caution">
    <text evidence="2">The sequence shown here is derived from an EMBL/GenBank/DDBJ whole genome shotgun (WGS) entry which is preliminary data.</text>
</comment>
<proteinExistence type="predicted"/>
<feature type="chain" id="PRO_5019508487" evidence="1">
    <location>
        <begin position="23"/>
        <end position="207"/>
    </location>
</feature>
<dbReference type="OrthoDB" id="1452263at2"/>
<sequence length="207" mass="23045">MKTLFKTCLLLCLFFVASCSKDTDDDEPEVHNYFMVGDTEYNLQAAVLEYGGSANGSILFDGYLYSLVMYSGGLVYKDLGSEGWTLSGEGNILQFFMFSDTGLSLEAGRYDFYPDEPYPTGTFAFGLYVINWDSAEDDSEAGDLIVSGRVTVAISDDIYEFTIECTGDSGIDVCGYYKGAVRYLNTYNTNAFVSKILKEPELWHFNP</sequence>
<gene>
    <name evidence="2" type="ORF">BC643_0818</name>
</gene>